<dbReference type="PANTHER" id="PTHR30441">
    <property type="entry name" value="DUF748 DOMAIN-CONTAINING PROTEIN"/>
    <property type="match status" value="1"/>
</dbReference>
<reference evidence="5" key="1">
    <citation type="journal article" date="2019" name="Int. J. Syst. Evol. Microbiol.">
        <title>The Global Catalogue of Microorganisms (GCM) 10K type strain sequencing project: providing services to taxonomists for standard genome sequencing and annotation.</title>
        <authorList>
            <consortium name="The Broad Institute Genomics Platform"/>
            <consortium name="The Broad Institute Genome Sequencing Center for Infectious Disease"/>
            <person name="Wu L."/>
            <person name="Ma J."/>
        </authorList>
    </citation>
    <scope>NUCLEOTIDE SEQUENCE [LARGE SCALE GENOMIC DNA]</scope>
    <source>
        <strain evidence="5">KCTC 52277</strain>
    </source>
</reference>
<dbReference type="InterPro" id="IPR007844">
    <property type="entry name" value="AsmA"/>
</dbReference>
<organism evidence="4 5">
    <name type="scientific">Shewanella submarina</name>
    <dbReference type="NCBI Taxonomy" id="2016376"/>
    <lineage>
        <taxon>Bacteria</taxon>
        <taxon>Pseudomonadati</taxon>
        <taxon>Pseudomonadota</taxon>
        <taxon>Gammaproteobacteria</taxon>
        <taxon>Alteromonadales</taxon>
        <taxon>Shewanellaceae</taxon>
        <taxon>Shewanella</taxon>
    </lineage>
</organism>
<keyword evidence="2" id="KW-1133">Transmembrane helix</keyword>
<keyword evidence="2" id="KW-0812">Transmembrane</keyword>
<protein>
    <submittedName>
        <fullName evidence="4">AsmA family protein</fullName>
    </submittedName>
</protein>
<feature type="transmembrane region" description="Helical" evidence="2">
    <location>
        <begin position="7"/>
        <end position="26"/>
    </location>
</feature>
<feature type="domain" description="AsmA" evidence="3">
    <location>
        <begin position="2"/>
        <end position="182"/>
    </location>
</feature>
<dbReference type="RefSeq" id="WP_248937187.1">
    <property type="nucleotide sequence ID" value="NZ_JAKILF010000007.1"/>
</dbReference>
<accession>A0ABV7GHC9</accession>
<evidence type="ECO:0000256" key="2">
    <source>
        <dbReference type="SAM" id="Phobius"/>
    </source>
</evidence>
<gene>
    <name evidence="4" type="ORF">ACFOE0_14765</name>
</gene>
<evidence type="ECO:0000313" key="5">
    <source>
        <dbReference type="Proteomes" id="UP001595621"/>
    </source>
</evidence>
<proteinExistence type="predicted"/>
<dbReference type="PANTHER" id="PTHR30441:SF4">
    <property type="entry name" value="PROTEIN ASMA"/>
    <property type="match status" value="1"/>
</dbReference>
<name>A0ABV7GHC9_9GAMM</name>
<keyword evidence="2" id="KW-0472">Membrane</keyword>
<comment type="caution">
    <text evidence="4">The sequence shown here is derived from an EMBL/GenBank/DDBJ whole genome shotgun (WGS) entry which is preliminary data.</text>
</comment>
<dbReference type="Proteomes" id="UP001595621">
    <property type="component" value="Unassembled WGS sequence"/>
</dbReference>
<keyword evidence="5" id="KW-1185">Reference proteome</keyword>
<sequence length="610" mass="64743">MKVLKWLVLAFVGLILALVLYLTLLFNPNDFKPEIIEQVKTQTGRTLEIKDDLSWTFFPTLGIQLGGISFSNPQGMKPEHMMSVDGIVAEVALMPLLSKEVEIEALKLDGLTVNLVTDKNGKTSFDGLGQSEGEPKSTEPTDAGTTSGGEGLAALSVGGVEISNATVNIINQQTDTTQQFSLDTFTLGQFSLGKAAELAFKASAKMPELNLQTSGKGSLMVSKDFGALSLKGLSVETQVEGKAIPNGELDANLNSDIEVDLKGQQAKVTLASLKVGNIEGEGSLSAAYGRKVPSVDLVLSLGDINLNDWIPASEGDAKGDDSSADKPAAAAVEPDLSALKSVDMTADIKVKSINMDKLKTTDWKLAVALKNGVLDVKNLAGKMYDGELNVTASLDGRKPVASYRFEQTLSGVQIRPLLTDAAEVDFLSGDANFSVTGSGHSLIPDNLKKNLQARGNFAINDGSLYGVNIPQMIRSAEAKLKGDLSAGDNEEQKTDFTSLTGNFTMAKGVVNNPDLDMQSPLIRLTGKGDANILSQTIDYQLSTKLVASLEGQGGGDGLKGVDIPLAITGTFAEPKFALDTEALLNNKVKDEIKKQEDKLKNKLLEKLGGF</sequence>
<dbReference type="InterPro" id="IPR052894">
    <property type="entry name" value="AsmA-related"/>
</dbReference>
<dbReference type="EMBL" id="JBHRTD010000017">
    <property type="protein sequence ID" value="MFC3139435.1"/>
    <property type="molecule type" value="Genomic_DNA"/>
</dbReference>
<dbReference type="Pfam" id="PF05170">
    <property type="entry name" value="AsmA"/>
    <property type="match status" value="2"/>
</dbReference>
<feature type="domain" description="AsmA" evidence="3">
    <location>
        <begin position="196"/>
        <end position="515"/>
    </location>
</feature>
<evidence type="ECO:0000256" key="1">
    <source>
        <dbReference type="SAM" id="MobiDB-lite"/>
    </source>
</evidence>
<evidence type="ECO:0000313" key="4">
    <source>
        <dbReference type="EMBL" id="MFC3139435.1"/>
    </source>
</evidence>
<evidence type="ECO:0000259" key="3">
    <source>
        <dbReference type="Pfam" id="PF05170"/>
    </source>
</evidence>
<feature type="region of interest" description="Disordered" evidence="1">
    <location>
        <begin position="124"/>
        <end position="150"/>
    </location>
</feature>